<name>A0A6I3J8X9_9ACTN</name>
<evidence type="ECO:0000256" key="2">
    <source>
        <dbReference type="ARBA" id="ARBA00005466"/>
    </source>
</evidence>
<dbReference type="InterPro" id="IPR016169">
    <property type="entry name" value="FAD-bd_PCMH_sub2"/>
</dbReference>
<comment type="cofactor">
    <cofactor evidence="1">
        <name>FAD</name>
        <dbReference type="ChEBI" id="CHEBI:57692"/>
    </cofactor>
</comment>
<sequence>MPDYGHPLRFGTFITPTAATPARPVELVVLSEELGYDLATFQDHPYQPSFLDTWTLMSYAAARTERIHLSGNVLNLPLRPPAVLAKSVASLDLLSGGRVALGLGAGGFWDAIEAYGGTRLAPGDAVDALAEAIRVIRGVWDTADRSVLAVDGAHHRIHGAKRGPAPAHAVPIWLGALKPRMLRLVGRAADGWLPSLPYLQPGDLARGMRVIDEAARAVDRDPAEVVRLLNITPDTEADEIVRLATEDGVSTFIVIGDDEDDLRRFAALTSEVRERVGEARVSGGLRERGRVRGGSALARRLPGIGYDDLPPELAERAVEPGDPAYPRYTSSYLRGGAPGLVLRPRDVAEVRHAVAVARDHRELPLGVLSGGHGISGRSLNRGGLVIDVSALDAVEVIDPGAGRVRLGPGARWADVARTLAPHGLAISSGDFGGVGVGGLATAGGIGWFARSHGLTIDHLTRVEMVLADGRVVRASANDEPDLFWGVRGAGANFGIATSFELTAARVGTIAFAQLAFDATDTADFLVRWGREIEAADRRVTGQVILGARQGGRRIGQALLVVDSADPDTVVACLRPIAEIAPLVQQQVVLTTYDQLMGMFDTSEPQRGRGEPRSHSGLADHLTPVLAVEVADLLDTGTSPFFSIRAVGGAVADVPSAATAYAGRGAAFSLAAFGGGGAFDAAWERLAPHLSGSYLSFETGTGARWIERAFPPAHLARLRELKRRYDPTGLFHDNFFIDPAVDAVVDAAAPSMEGPAA</sequence>
<accession>A0A6I3J8X9</accession>
<reference evidence="6 7" key="1">
    <citation type="submission" date="2019-10" db="EMBL/GenBank/DDBJ databases">
        <title>Nocardioides novel species isolated from the excrement of Marmot.</title>
        <authorList>
            <person name="Zhang G."/>
        </authorList>
    </citation>
    <scope>NUCLEOTIDE SEQUENCE [LARGE SCALE GENOMIC DNA]</scope>
    <source>
        <strain evidence="7">zg-579</strain>
    </source>
</reference>
<evidence type="ECO:0000256" key="3">
    <source>
        <dbReference type="ARBA" id="ARBA00022630"/>
    </source>
</evidence>
<dbReference type="Gene3D" id="3.40.462.20">
    <property type="match status" value="1"/>
</dbReference>
<evidence type="ECO:0000313" key="7">
    <source>
        <dbReference type="Proteomes" id="UP000433406"/>
    </source>
</evidence>
<dbReference type="SUPFAM" id="SSF51679">
    <property type="entry name" value="Bacterial luciferase-like"/>
    <property type="match status" value="1"/>
</dbReference>
<dbReference type="InterPro" id="IPR016167">
    <property type="entry name" value="FAD-bd_PCMH_sub1"/>
</dbReference>
<dbReference type="Gene3D" id="3.30.43.10">
    <property type="entry name" value="Uridine Diphospho-n-acetylenolpyruvylglucosamine Reductase, domain 2"/>
    <property type="match status" value="1"/>
</dbReference>
<dbReference type="InterPro" id="IPR006094">
    <property type="entry name" value="Oxid_FAD_bind_N"/>
</dbReference>
<evidence type="ECO:0000256" key="4">
    <source>
        <dbReference type="ARBA" id="ARBA00022827"/>
    </source>
</evidence>
<dbReference type="Gene3D" id="3.20.20.30">
    <property type="entry name" value="Luciferase-like domain"/>
    <property type="match status" value="1"/>
</dbReference>
<evidence type="ECO:0000256" key="1">
    <source>
        <dbReference type="ARBA" id="ARBA00001974"/>
    </source>
</evidence>
<dbReference type="InterPro" id="IPR036661">
    <property type="entry name" value="Luciferase-like_sf"/>
</dbReference>
<comment type="caution">
    <text evidence="6">The sequence shown here is derived from an EMBL/GenBank/DDBJ whole genome shotgun (WGS) entry which is preliminary data.</text>
</comment>
<dbReference type="Pfam" id="PF01565">
    <property type="entry name" value="FAD_binding_4"/>
    <property type="match status" value="1"/>
</dbReference>
<dbReference type="PROSITE" id="PS00862">
    <property type="entry name" value="OX2_COVAL_FAD"/>
    <property type="match status" value="1"/>
</dbReference>
<dbReference type="SUPFAM" id="SSF56176">
    <property type="entry name" value="FAD-binding/transporter-associated domain-like"/>
    <property type="match status" value="1"/>
</dbReference>
<evidence type="ECO:0000256" key="5">
    <source>
        <dbReference type="ARBA" id="ARBA00023002"/>
    </source>
</evidence>
<dbReference type="InterPro" id="IPR011251">
    <property type="entry name" value="Luciferase-like_dom"/>
</dbReference>
<gene>
    <name evidence="6" type="ORF">GGQ22_01560</name>
</gene>
<dbReference type="PANTHER" id="PTHR42973:SF39">
    <property type="entry name" value="FAD-BINDING PCMH-TYPE DOMAIN-CONTAINING PROTEIN"/>
    <property type="match status" value="1"/>
</dbReference>
<dbReference type="Pfam" id="PF00296">
    <property type="entry name" value="Bac_luciferase"/>
    <property type="match status" value="1"/>
</dbReference>
<dbReference type="EMBL" id="WLCI01000002">
    <property type="protein sequence ID" value="MTB93760.1"/>
    <property type="molecule type" value="Genomic_DNA"/>
</dbReference>
<keyword evidence="7" id="KW-1185">Reference proteome</keyword>
<evidence type="ECO:0000313" key="6">
    <source>
        <dbReference type="EMBL" id="MTB93760.1"/>
    </source>
</evidence>
<dbReference type="Gene3D" id="3.30.465.10">
    <property type="match status" value="1"/>
</dbReference>
<proteinExistence type="inferred from homology"/>
<dbReference type="PANTHER" id="PTHR42973">
    <property type="entry name" value="BINDING OXIDOREDUCTASE, PUTATIVE (AFU_ORTHOLOGUE AFUA_1G17690)-RELATED"/>
    <property type="match status" value="1"/>
</dbReference>
<dbReference type="CDD" id="cd01097">
    <property type="entry name" value="Tetrahydromethanopterin_reductase"/>
    <property type="match status" value="1"/>
</dbReference>
<dbReference type="GO" id="GO:0016705">
    <property type="term" value="F:oxidoreductase activity, acting on paired donors, with incorporation or reduction of molecular oxygen"/>
    <property type="evidence" value="ECO:0007669"/>
    <property type="project" value="InterPro"/>
</dbReference>
<dbReference type="Proteomes" id="UP000433406">
    <property type="component" value="Unassembled WGS sequence"/>
</dbReference>
<dbReference type="InterPro" id="IPR036318">
    <property type="entry name" value="FAD-bd_PCMH-like_sf"/>
</dbReference>
<protein>
    <submittedName>
        <fullName evidence="6">LLM class flavin-dependent oxidoreductase</fullName>
    </submittedName>
</protein>
<dbReference type="PROSITE" id="PS51387">
    <property type="entry name" value="FAD_PCMH"/>
    <property type="match status" value="1"/>
</dbReference>
<comment type="similarity">
    <text evidence="2">Belongs to the oxygen-dependent FAD-linked oxidoreductase family.</text>
</comment>
<dbReference type="RefSeq" id="WP_154613557.1">
    <property type="nucleotide sequence ID" value="NZ_CP053660.1"/>
</dbReference>
<dbReference type="GO" id="GO:0071949">
    <property type="term" value="F:FAD binding"/>
    <property type="evidence" value="ECO:0007669"/>
    <property type="project" value="InterPro"/>
</dbReference>
<keyword evidence="5" id="KW-0560">Oxidoreductase</keyword>
<dbReference type="InterPro" id="IPR016166">
    <property type="entry name" value="FAD-bd_PCMH"/>
</dbReference>
<keyword evidence="3" id="KW-0285">Flavoprotein</keyword>
<dbReference type="InterPro" id="IPR050416">
    <property type="entry name" value="FAD-linked_Oxidoreductase"/>
</dbReference>
<keyword evidence="4" id="KW-0274">FAD</keyword>
<organism evidence="6 7">
    <name type="scientific">Nocardioides marmotae</name>
    <dbReference type="NCBI Taxonomy" id="2663857"/>
    <lineage>
        <taxon>Bacteria</taxon>
        <taxon>Bacillati</taxon>
        <taxon>Actinomycetota</taxon>
        <taxon>Actinomycetes</taxon>
        <taxon>Propionibacteriales</taxon>
        <taxon>Nocardioidaceae</taxon>
        <taxon>Nocardioides</taxon>
    </lineage>
</organism>
<dbReference type="InterPro" id="IPR006093">
    <property type="entry name" value="Oxy_OxRdtase_FAD_BS"/>
</dbReference>
<dbReference type="AlphaFoldDB" id="A0A6I3J8X9"/>